<evidence type="ECO:0000313" key="3">
    <source>
        <dbReference type="Proteomes" id="UP000331127"/>
    </source>
</evidence>
<protein>
    <recommendedName>
        <fullName evidence="4">Lipoprotein</fullName>
    </recommendedName>
</protein>
<accession>A0A5M3X645</accession>
<gene>
    <name evidence="2" type="ORF">Amac_101680</name>
</gene>
<keyword evidence="3" id="KW-1185">Reference proteome</keyword>
<dbReference type="OrthoDB" id="3540614at2"/>
<organism evidence="2 3">
    <name type="scientific">Acrocarpospora macrocephala</name>
    <dbReference type="NCBI Taxonomy" id="150177"/>
    <lineage>
        <taxon>Bacteria</taxon>
        <taxon>Bacillati</taxon>
        <taxon>Actinomycetota</taxon>
        <taxon>Actinomycetes</taxon>
        <taxon>Streptosporangiales</taxon>
        <taxon>Streptosporangiaceae</taxon>
        <taxon>Acrocarpospora</taxon>
    </lineage>
</organism>
<reference evidence="2 3" key="1">
    <citation type="submission" date="2019-10" db="EMBL/GenBank/DDBJ databases">
        <title>Whole genome shotgun sequence of Acrocarpospora macrocephala NBRC 16266.</title>
        <authorList>
            <person name="Ichikawa N."/>
            <person name="Kimura A."/>
            <person name="Kitahashi Y."/>
            <person name="Komaki H."/>
            <person name="Oguchi A."/>
        </authorList>
    </citation>
    <scope>NUCLEOTIDE SEQUENCE [LARGE SCALE GENOMIC DNA]</scope>
    <source>
        <strain evidence="2 3">NBRC 16266</strain>
    </source>
</reference>
<evidence type="ECO:0000313" key="2">
    <source>
        <dbReference type="EMBL" id="GES16570.1"/>
    </source>
</evidence>
<comment type="caution">
    <text evidence="2">The sequence shown here is derived from an EMBL/GenBank/DDBJ whole genome shotgun (WGS) entry which is preliminary data.</text>
</comment>
<feature type="chain" id="PRO_5038731626" description="Lipoprotein" evidence="1">
    <location>
        <begin position="27"/>
        <end position="146"/>
    </location>
</feature>
<name>A0A5M3X645_9ACTN</name>
<keyword evidence="1" id="KW-0732">Signal</keyword>
<evidence type="ECO:0008006" key="4">
    <source>
        <dbReference type="Google" id="ProtNLM"/>
    </source>
</evidence>
<feature type="signal peptide" evidence="1">
    <location>
        <begin position="1"/>
        <end position="26"/>
    </location>
</feature>
<dbReference type="Proteomes" id="UP000331127">
    <property type="component" value="Unassembled WGS sequence"/>
</dbReference>
<dbReference type="RefSeq" id="WP_155361581.1">
    <property type="nucleotide sequence ID" value="NZ_BAAAHL010000074.1"/>
</dbReference>
<dbReference type="AlphaFoldDB" id="A0A5M3X645"/>
<sequence>MKTFAIRKQAVATAALAALTTLTAVAGVSAVAAPAQAASARCVLTITEYDAYGWRINNNCTPARPSDKLVQSVYWGADWPDVDDYLFDNKYPTMNHTFVIDRIFLNEDAATRDEVYTENRFIRIDGSIYTVKSNEVRKQFYPFSDL</sequence>
<proteinExistence type="predicted"/>
<dbReference type="EMBL" id="BLAE01000106">
    <property type="protein sequence ID" value="GES16570.1"/>
    <property type="molecule type" value="Genomic_DNA"/>
</dbReference>
<evidence type="ECO:0000256" key="1">
    <source>
        <dbReference type="SAM" id="SignalP"/>
    </source>
</evidence>